<gene>
    <name evidence="3" type="ORF">WDU99_04310</name>
</gene>
<dbReference type="EMBL" id="JBBDGM010000003">
    <property type="protein sequence ID" value="MEJ1087536.1"/>
    <property type="molecule type" value="Genomic_DNA"/>
</dbReference>
<keyword evidence="4" id="KW-1185">Reference proteome</keyword>
<feature type="region of interest" description="Disordered" evidence="1">
    <location>
        <begin position="167"/>
        <end position="197"/>
    </location>
</feature>
<dbReference type="RefSeq" id="WP_337331212.1">
    <property type="nucleotide sequence ID" value="NZ_JBBDGM010000003.1"/>
</dbReference>
<protein>
    <submittedName>
        <fullName evidence="3">Trp biosynthesis-associated membrane protein</fullName>
    </submittedName>
</protein>
<keyword evidence="2" id="KW-0812">Transmembrane</keyword>
<evidence type="ECO:0000256" key="1">
    <source>
        <dbReference type="SAM" id="MobiDB-lite"/>
    </source>
</evidence>
<feature type="transmembrane region" description="Helical" evidence="2">
    <location>
        <begin position="48"/>
        <end position="67"/>
    </location>
</feature>
<sequence>MIRRARMFGVLAFLLVGAIGIISSTQTWLVVNRTDGGEPLSVAGADAMALLAPLSLAVLALGAALSIAGRVLRYVFGAFGAAGAIVLIGNTVPLAVDPPLAAASGAVAEVTGLTGDDALHEVIATLTPTAWPTVSLVAWALLLLASAFILLTAHRWSAGGRRYRSTADAQHHDEGPLDAVDSWDELSHGADPTDTAR</sequence>
<dbReference type="InterPro" id="IPR019051">
    <property type="entry name" value="Trp_biosyn_TM_oprn/chp"/>
</dbReference>
<keyword evidence="2" id="KW-0472">Membrane</keyword>
<keyword evidence="2" id="KW-1133">Transmembrane helix</keyword>
<organism evidence="3 4">
    <name type="scientific">Microbacterium bandirmense</name>
    <dbReference type="NCBI Taxonomy" id="3122050"/>
    <lineage>
        <taxon>Bacteria</taxon>
        <taxon>Bacillati</taxon>
        <taxon>Actinomycetota</taxon>
        <taxon>Actinomycetes</taxon>
        <taxon>Micrococcales</taxon>
        <taxon>Microbacteriaceae</taxon>
        <taxon>Microbacterium</taxon>
    </lineage>
</organism>
<evidence type="ECO:0000313" key="3">
    <source>
        <dbReference type="EMBL" id="MEJ1087536.1"/>
    </source>
</evidence>
<dbReference type="Proteomes" id="UP001371224">
    <property type="component" value="Unassembled WGS sequence"/>
</dbReference>
<comment type="caution">
    <text evidence="3">The sequence shown here is derived from an EMBL/GenBank/DDBJ whole genome shotgun (WGS) entry which is preliminary data.</text>
</comment>
<dbReference type="Pfam" id="PF09534">
    <property type="entry name" value="Trp_oprn_chp"/>
    <property type="match status" value="1"/>
</dbReference>
<proteinExistence type="predicted"/>
<evidence type="ECO:0000256" key="2">
    <source>
        <dbReference type="SAM" id="Phobius"/>
    </source>
</evidence>
<evidence type="ECO:0000313" key="4">
    <source>
        <dbReference type="Proteomes" id="UP001371224"/>
    </source>
</evidence>
<accession>A0ABU8LAC6</accession>
<feature type="transmembrane region" description="Helical" evidence="2">
    <location>
        <begin position="136"/>
        <end position="154"/>
    </location>
</feature>
<name>A0ABU8LAC6_9MICO</name>
<feature type="transmembrane region" description="Helical" evidence="2">
    <location>
        <begin position="74"/>
        <end position="96"/>
    </location>
</feature>
<reference evidence="3 4" key="1">
    <citation type="submission" date="2024-02" db="EMBL/GenBank/DDBJ databases">
        <authorList>
            <person name="Saticioglu I.B."/>
        </authorList>
    </citation>
    <scope>NUCLEOTIDE SEQUENCE [LARGE SCALE GENOMIC DNA]</scope>
    <source>
        <strain evidence="3 4">Mu-80</strain>
    </source>
</reference>